<proteinExistence type="predicted"/>
<dbReference type="AlphaFoldDB" id="A0A402CBD3"/>
<keyword evidence="2" id="KW-1185">Reference proteome</keyword>
<dbReference type="Proteomes" id="UP000287519">
    <property type="component" value="Unassembled WGS sequence"/>
</dbReference>
<organism evidence="1 2">
    <name type="scientific">Rhodococcus wratislaviensis</name>
    <name type="common">Tsukamurella wratislaviensis</name>
    <dbReference type="NCBI Taxonomy" id="44752"/>
    <lineage>
        <taxon>Bacteria</taxon>
        <taxon>Bacillati</taxon>
        <taxon>Actinomycetota</taxon>
        <taxon>Actinomycetes</taxon>
        <taxon>Mycobacteriales</taxon>
        <taxon>Nocardiaceae</taxon>
        <taxon>Rhodococcus</taxon>
    </lineage>
</organism>
<evidence type="ECO:0000313" key="1">
    <source>
        <dbReference type="EMBL" id="GCE40873.1"/>
    </source>
</evidence>
<accession>A0A402CBD3</accession>
<evidence type="ECO:0000313" key="2">
    <source>
        <dbReference type="Proteomes" id="UP000287519"/>
    </source>
</evidence>
<protein>
    <submittedName>
        <fullName evidence="1">Uncharacterized protein</fullName>
    </submittedName>
</protein>
<comment type="caution">
    <text evidence="1">The sequence shown here is derived from an EMBL/GenBank/DDBJ whole genome shotgun (WGS) entry which is preliminary data.</text>
</comment>
<gene>
    <name evidence="1" type="ORF">Rhow_004516</name>
</gene>
<sequence>MIHRKGALATLGPSSCGNRLWAGDDGAMPIVGRLAMDSEPMMTFGSAVSAAGGET</sequence>
<dbReference type="EMBL" id="BHYM01000038">
    <property type="protein sequence ID" value="GCE40873.1"/>
    <property type="molecule type" value="Genomic_DNA"/>
</dbReference>
<reference evidence="1 2" key="1">
    <citation type="submission" date="2018-11" db="EMBL/GenBank/DDBJ databases">
        <title>Microbial catabolism of amino acid.</title>
        <authorList>
            <person name="Hibi M."/>
            <person name="Ogawa J."/>
        </authorList>
    </citation>
    <scope>NUCLEOTIDE SEQUENCE [LARGE SCALE GENOMIC DNA]</scope>
    <source>
        <strain evidence="1 2">C31-06</strain>
    </source>
</reference>
<name>A0A402CBD3_RHOWR</name>